<keyword evidence="5 6" id="KW-0539">Nucleus</keyword>
<dbReference type="SUPFAM" id="SSF140718">
    <property type="entry name" value="Mediator hinge subcomplex-like"/>
    <property type="match status" value="1"/>
</dbReference>
<protein>
    <recommendedName>
        <fullName evidence="6">Mediator of RNA polymerase II transcription subunit 21</fullName>
    </recommendedName>
</protein>
<dbReference type="PANTHER" id="PTHR13381:SF0">
    <property type="entry name" value="MEDIATOR OF RNA POLYMERASE II TRANSCRIPTION SUBUNIT 21"/>
    <property type="match status" value="1"/>
</dbReference>
<dbReference type="AlphaFoldDB" id="A0A482X5L4"/>
<dbReference type="InterPro" id="IPR021384">
    <property type="entry name" value="Mediator_Med21"/>
</dbReference>
<dbReference type="InterPro" id="IPR037212">
    <property type="entry name" value="Med7/Med21-like"/>
</dbReference>
<gene>
    <name evidence="9" type="ORF">LSTR_LSTR013285</name>
</gene>
<dbReference type="FunCoup" id="A0A482X5L4">
    <property type="interactions" value="1123"/>
</dbReference>
<feature type="region of interest" description="Disordered" evidence="8">
    <location>
        <begin position="37"/>
        <end position="69"/>
    </location>
</feature>
<evidence type="ECO:0000256" key="8">
    <source>
        <dbReference type="SAM" id="MobiDB-lite"/>
    </source>
</evidence>
<keyword evidence="7" id="KW-0175">Coiled coil</keyword>
<dbReference type="EMBL" id="QKKF02018167">
    <property type="protein sequence ID" value="RZF40571.1"/>
    <property type="molecule type" value="Genomic_DNA"/>
</dbReference>
<dbReference type="OrthoDB" id="526653at2759"/>
<dbReference type="GO" id="GO:0003712">
    <property type="term" value="F:transcription coregulator activity"/>
    <property type="evidence" value="ECO:0007669"/>
    <property type="project" value="TreeGrafter"/>
</dbReference>
<dbReference type="SMR" id="A0A482X5L4"/>
<keyword evidence="4 6" id="KW-0804">Transcription</keyword>
<dbReference type="Gene3D" id="6.10.280.10">
    <property type="entry name" value="Mediator complex, subunit Med21"/>
    <property type="match status" value="1"/>
</dbReference>
<sequence>MADRLTQLQDLINQQAEYFCNSIGILQQFSTPSKFSGFDRSGGGGGGGAGGCTPSSVGGGGGGGVLANQNNQNQANQQLQTNQASNQDDYATLFATLIARTAKDIDVIIESLPNDDSSTELQIASLRLLEQENQEAAERLEEVVRRGEVLLEQVQAALADIAQSQLEMQQLTTKQLVDRGAAAPATATASNP</sequence>
<feature type="coiled-coil region" evidence="7">
    <location>
        <begin position="126"/>
        <end position="174"/>
    </location>
</feature>
<name>A0A482X5L4_LAOST</name>
<evidence type="ECO:0000313" key="10">
    <source>
        <dbReference type="Proteomes" id="UP000291343"/>
    </source>
</evidence>
<comment type="subcellular location">
    <subcellularLocation>
        <location evidence="1 6">Nucleus</location>
    </subcellularLocation>
</comment>
<evidence type="ECO:0000256" key="3">
    <source>
        <dbReference type="ARBA" id="ARBA00023159"/>
    </source>
</evidence>
<dbReference type="PANTHER" id="PTHR13381">
    <property type="entry name" value="RNA POLYMERASE II HOLOENZYME COMPONENT SRB7"/>
    <property type="match status" value="1"/>
</dbReference>
<dbReference type="Proteomes" id="UP000291343">
    <property type="component" value="Unassembled WGS sequence"/>
</dbReference>
<comment type="caution">
    <text evidence="9">The sequence shown here is derived from an EMBL/GenBank/DDBJ whole genome shotgun (WGS) entry which is preliminary data.</text>
</comment>
<comment type="subunit">
    <text evidence="6">Component of the Mediator complex.</text>
</comment>
<reference evidence="9 10" key="1">
    <citation type="journal article" date="2017" name="Gigascience">
        <title>Genome sequence of the small brown planthopper, Laodelphax striatellus.</title>
        <authorList>
            <person name="Zhu J."/>
            <person name="Jiang F."/>
            <person name="Wang X."/>
            <person name="Yang P."/>
            <person name="Bao Y."/>
            <person name="Zhao W."/>
            <person name="Wang W."/>
            <person name="Lu H."/>
            <person name="Wang Q."/>
            <person name="Cui N."/>
            <person name="Li J."/>
            <person name="Chen X."/>
            <person name="Luo L."/>
            <person name="Yu J."/>
            <person name="Kang L."/>
            <person name="Cui F."/>
        </authorList>
    </citation>
    <scope>NUCLEOTIDE SEQUENCE [LARGE SCALE GENOMIC DNA]</scope>
    <source>
        <strain evidence="9">Lst14</strain>
    </source>
</reference>
<dbReference type="GO" id="GO:0016592">
    <property type="term" value="C:mediator complex"/>
    <property type="evidence" value="ECO:0007669"/>
    <property type="project" value="UniProtKB-UniRule"/>
</dbReference>
<accession>A0A482X5L4</accession>
<dbReference type="GO" id="GO:0006357">
    <property type="term" value="P:regulation of transcription by RNA polymerase II"/>
    <property type="evidence" value="ECO:0007669"/>
    <property type="project" value="TreeGrafter"/>
</dbReference>
<comment type="function">
    <text evidence="6">Component of the Mediator complex, a coactivator involved in the regulated transcription of nearly all RNA polymerase II-dependent genes. Mediator functions as a bridge to convey information from gene-specific regulatory proteins to the basal RNA polymerase II transcription machinery. Mediator is recruited to promoters by direct interactions with regulatory proteins and serves as a scaffold for the assembly of a functional preinitiation complex with RNA polymerase II and the general transcription factors.</text>
</comment>
<dbReference type="InParanoid" id="A0A482X5L4"/>
<evidence type="ECO:0000256" key="5">
    <source>
        <dbReference type="ARBA" id="ARBA00023242"/>
    </source>
</evidence>
<organism evidence="9 10">
    <name type="scientific">Laodelphax striatellus</name>
    <name type="common">Small brown planthopper</name>
    <name type="synonym">Delphax striatella</name>
    <dbReference type="NCBI Taxonomy" id="195883"/>
    <lineage>
        <taxon>Eukaryota</taxon>
        <taxon>Metazoa</taxon>
        <taxon>Ecdysozoa</taxon>
        <taxon>Arthropoda</taxon>
        <taxon>Hexapoda</taxon>
        <taxon>Insecta</taxon>
        <taxon>Pterygota</taxon>
        <taxon>Neoptera</taxon>
        <taxon>Paraneoptera</taxon>
        <taxon>Hemiptera</taxon>
        <taxon>Auchenorrhyncha</taxon>
        <taxon>Fulgoroidea</taxon>
        <taxon>Delphacidae</taxon>
        <taxon>Criomorphinae</taxon>
        <taxon>Laodelphax</taxon>
    </lineage>
</organism>
<evidence type="ECO:0000256" key="2">
    <source>
        <dbReference type="ARBA" id="ARBA00023015"/>
    </source>
</evidence>
<proteinExistence type="inferred from homology"/>
<keyword evidence="10" id="KW-1185">Reference proteome</keyword>
<evidence type="ECO:0000256" key="7">
    <source>
        <dbReference type="SAM" id="Coils"/>
    </source>
</evidence>
<dbReference type="STRING" id="195883.A0A482X5L4"/>
<feature type="compositionally biased region" description="Gly residues" evidence="8">
    <location>
        <begin position="40"/>
        <end position="65"/>
    </location>
</feature>
<keyword evidence="2 6" id="KW-0805">Transcription regulation</keyword>
<comment type="similarity">
    <text evidence="6">Belongs to the Mediator complex subunit 21 family.</text>
</comment>
<keyword evidence="3 6" id="KW-0010">Activator</keyword>
<evidence type="ECO:0000256" key="6">
    <source>
        <dbReference type="RuleBase" id="RU366036"/>
    </source>
</evidence>
<evidence type="ECO:0000256" key="4">
    <source>
        <dbReference type="ARBA" id="ARBA00023163"/>
    </source>
</evidence>
<evidence type="ECO:0000256" key="1">
    <source>
        <dbReference type="ARBA" id="ARBA00004123"/>
    </source>
</evidence>
<dbReference type="Pfam" id="PF11221">
    <property type="entry name" value="Med21"/>
    <property type="match status" value="1"/>
</dbReference>
<evidence type="ECO:0000313" key="9">
    <source>
        <dbReference type="EMBL" id="RZF40571.1"/>
    </source>
</evidence>